<dbReference type="SUPFAM" id="SSF57959">
    <property type="entry name" value="Leucine zipper domain"/>
    <property type="match status" value="1"/>
</dbReference>
<evidence type="ECO:0000256" key="2">
    <source>
        <dbReference type="ARBA" id="ARBA00023125"/>
    </source>
</evidence>
<dbReference type="AlphaFoldDB" id="A0AAV1WKH4"/>
<comment type="subcellular location">
    <subcellularLocation>
        <location evidence="1">Nucleus</location>
    </subcellularLocation>
</comment>
<dbReference type="Gene3D" id="1.20.5.170">
    <property type="match status" value="1"/>
</dbReference>
<evidence type="ECO:0000256" key="4">
    <source>
        <dbReference type="SAM" id="Coils"/>
    </source>
</evidence>
<dbReference type="Proteomes" id="UP001497480">
    <property type="component" value="Unassembled WGS sequence"/>
</dbReference>
<dbReference type="PROSITE" id="PS50217">
    <property type="entry name" value="BZIP"/>
    <property type="match status" value="1"/>
</dbReference>
<proteinExistence type="predicted"/>
<dbReference type="GO" id="GO:0003677">
    <property type="term" value="F:DNA binding"/>
    <property type="evidence" value="ECO:0007669"/>
    <property type="project" value="UniProtKB-KW"/>
</dbReference>
<keyword evidence="4" id="KW-0175">Coiled coil</keyword>
<evidence type="ECO:0000256" key="3">
    <source>
        <dbReference type="ARBA" id="ARBA00023242"/>
    </source>
</evidence>
<dbReference type="CDD" id="cd14707">
    <property type="entry name" value="bZIP_plant_BZIP46"/>
    <property type="match status" value="1"/>
</dbReference>
<dbReference type="EMBL" id="CAXHTB010000007">
    <property type="protein sequence ID" value="CAL0309539.1"/>
    <property type="molecule type" value="Genomic_DNA"/>
</dbReference>
<keyword evidence="2" id="KW-0238">DNA-binding</keyword>
<accession>A0AAV1WKH4</accession>
<dbReference type="PANTHER" id="PTHR22952">
    <property type="entry name" value="CAMP-RESPONSE ELEMENT BINDING PROTEIN-RELATED"/>
    <property type="match status" value="1"/>
</dbReference>
<dbReference type="PROSITE" id="PS00036">
    <property type="entry name" value="BZIP_BASIC"/>
    <property type="match status" value="1"/>
</dbReference>
<dbReference type="GO" id="GO:0045893">
    <property type="term" value="P:positive regulation of DNA-templated transcription"/>
    <property type="evidence" value="ECO:0007669"/>
    <property type="project" value="InterPro"/>
</dbReference>
<dbReference type="SMART" id="SM00338">
    <property type="entry name" value="BRLZ"/>
    <property type="match status" value="1"/>
</dbReference>
<keyword evidence="8" id="KW-1185">Reference proteome</keyword>
<organism evidence="7 8">
    <name type="scientific">Lupinus luteus</name>
    <name type="common">European yellow lupine</name>
    <dbReference type="NCBI Taxonomy" id="3873"/>
    <lineage>
        <taxon>Eukaryota</taxon>
        <taxon>Viridiplantae</taxon>
        <taxon>Streptophyta</taxon>
        <taxon>Embryophyta</taxon>
        <taxon>Tracheophyta</taxon>
        <taxon>Spermatophyta</taxon>
        <taxon>Magnoliopsida</taxon>
        <taxon>eudicotyledons</taxon>
        <taxon>Gunneridae</taxon>
        <taxon>Pentapetalae</taxon>
        <taxon>rosids</taxon>
        <taxon>fabids</taxon>
        <taxon>Fabales</taxon>
        <taxon>Fabaceae</taxon>
        <taxon>Papilionoideae</taxon>
        <taxon>50 kb inversion clade</taxon>
        <taxon>genistoids sensu lato</taxon>
        <taxon>core genistoids</taxon>
        <taxon>Genisteae</taxon>
        <taxon>Lupinus</taxon>
    </lineage>
</organism>
<keyword evidence="3" id="KW-0539">Nucleus</keyword>
<protein>
    <recommendedName>
        <fullName evidence="6">BZIP domain-containing protein</fullName>
    </recommendedName>
</protein>
<evidence type="ECO:0000313" key="7">
    <source>
        <dbReference type="EMBL" id="CAL0309539.1"/>
    </source>
</evidence>
<feature type="domain" description="BZIP" evidence="6">
    <location>
        <begin position="122"/>
        <end position="173"/>
    </location>
</feature>
<dbReference type="GO" id="GO:0005634">
    <property type="term" value="C:nucleus"/>
    <property type="evidence" value="ECO:0007669"/>
    <property type="project" value="UniProtKB-SubCell"/>
</dbReference>
<gene>
    <name evidence="7" type="ORF">LLUT_LOCUS10599</name>
</gene>
<comment type="caution">
    <text evidence="7">The sequence shown here is derived from an EMBL/GenBank/DDBJ whole genome shotgun (WGS) entry which is preliminary data.</text>
</comment>
<name>A0AAV1WKH4_LUPLU</name>
<feature type="compositionally biased region" description="Basic and acidic residues" evidence="5">
    <location>
        <begin position="107"/>
        <end position="118"/>
    </location>
</feature>
<evidence type="ECO:0000256" key="5">
    <source>
        <dbReference type="SAM" id="MobiDB-lite"/>
    </source>
</evidence>
<feature type="region of interest" description="Disordered" evidence="5">
    <location>
        <begin position="93"/>
        <end position="118"/>
    </location>
</feature>
<dbReference type="InterPro" id="IPR004827">
    <property type="entry name" value="bZIP"/>
</dbReference>
<dbReference type="PANTHER" id="PTHR22952:SF392">
    <property type="entry name" value="BZIP TRANSCRIPTION FACTOR 12"/>
    <property type="match status" value="1"/>
</dbReference>
<dbReference type="Pfam" id="PF00170">
    <property type="entry name" value="bZIP_1"/>
    <property type="match status" value="1"/>
</dbReference>
<dbReference type="GO" id="GO:0003700">
    <property type="term" value="F:DNA-binding transcription factor activity"/>
    <property type="evidence" value="ECO:0007669"/>
    <property type="project" value="InterPro"/>
</dbReference>
<sequence>MCSLSNSKNVSMDIIDMDMDEILKSIDSLEPKTVDQVWKNLVEGRATNTTQQQQQHMTLEEFLTNKAGASDEHEYEHDGAIVPVVGIGIGVSPESTSGIRRRKRGEMKKGMEEHEPVLDKATFQKHKRMIKNRESAARSRERKQAYIVELESLVTQLEEENKLLLREQDEINK</sequence>
<dbReference type="FunFam" id="1.20.5.170:FF:000036">
    <property type="entry name" value="ABSCISIC ACID-INSENSITIVE 5-like protein 2"/>
    <property type="match status" value="1"/>
</dbReference>
<dbReference type="PRINTS" id="PR00041">
    <property type="entry name" value="LEUZIPPRCREB"/>
</dbReference>
<evidence type="ECO:0000256" key="1">
    <source>
        <dbReference type="ARBA" id="ARBA00004123"/>
    </source>
</evidence>
<feature type="coiled-coil region" evidence="4">
    <location>
        <begin position="140"/>
        <end position="170"/>
    </location>
</feature>
<reference evidence="7 8" key="1">
    <citation type="submission" date="2024-03" db="EMBL/GenBank/DDBJ databases">
        <authorList>
            <person name="Martinez-Hernandez J."/>
        </authorList>
    </citation>
    <scope>NUCLEOTIDE SEQUENCE [LARGE SCALE GENOMIC DNA]</scope>
</reference>
<evidence type="ECO:0000259" key="6">
    <source>
        <dbReference type="PROSITE" id="PS50217"/>
    </source>
</evidence>
<dbReference type="InterPro" id="IPR043452">
    <property type="entry name" value="BZIP46-like"/>
</dbReference>
<evidence type="ECO:0000313" key="8">
    <source>
        <dbReference type="Proteomes" id="UP001497480"/>
    </source>
</evidence>
<dbReference type="InterPro" id="IPR046347">
    <property type="entry name" value="bZIP_sf"/>
</dbReference>